<proteinExistence type="predicted"/>
<sequence length="71" mass="7657">MSIRVFVPRDTTALSLGADMVASRLIREATARGQSITLVRNGSRGLAWLEPLVEVETPIGRFAYGPVTPGM</sequence>
<keyword evidence="2" id="KW-1185">Reference proteome</keyword>
<dbReference type="Proteomes" id="UP000289555">
    <property type="component" value="Chromosome"/>
</dbReference>
<dbReference type="CDD" id="cd03063">
    <property type="entry name" value="TRX_Fd_FDH_beta"/>
    <property type="match status" value="1"/>
</dbReference>
<accession>A0ABM7GU17</accession>
<organism evidence="1 2">
    <name type="scientific">Vreelandella olivaria</name>
    <dbReference type="NCBI Taxonomy" id="390919"/>
    <lineage>
        <taxon>Bacteria</taxon>
        <taxon>Pseudomonadati</taxon>
        <taxon>Pseudomonadota</taxon>
        <taxon>Gammaproteobacteria</taxon>
        <taxon>Oceanospirillales</taxon>
        <taxon>Halomonadaceae</taxon>
        <taxon>Vreelandella</taxon>
    </lineage>
</organism>
<evidence type="ECO:0008006" key="3">
    <source>
        <dbReference type="Google" id="ProtNLM"/>
    </source>
</evidence>
<dbReference type="EMBL" id="AP019416">
    <property type="protein sequence ID" value="BBI54348.1"/>
    <property type="molecule type" value="Genomic_DNA"/>
</dbReference>
<reference evidence="2" key="1">
    <citation type="journal article" date="2019" name="Microbiol. Resour. Announc.">
        <title>Complete Genome Sequence of Halomonas olivaria, a Moderately Halophilic Bacterium Isolated from Olive Processing Effluents, Obtained by Nanopore Sequencing.</title>
        <authorList>
            <person name="Nagata S."/>
            <person name="Ii K.M."/>
            <person name="Tsukimi T."/>
            <person name="Miura M.C."/>
            <person name="Galipon J."/>
            <person name="Arakawa K."/>
        </authorList>
    </citation>
    <scope>NUCLEOTIDE SEQUENCE [LARGE SCALE GENOMIC DNA]</scope>
    <source>
        <strain evidence="2">TYRC17</strain>
    </source>
</reference>
<evidence type="ECO:0000313" key="1">
    <source>
        <dbReference type="EMBL" id="BBI54348.1"/>
    </source>
</evidence>
<protein>
    <recommendedName>
        <fullName evidence="3">Formate dehydrogenase</fullName>
    </recommendedName>
</protein>
<gene>
    <name evidence="1" type="ORF">HORIV_67690</name>
</gene>
<evidence type="ECO:0000313" key="2">
    <source>
        <dbReference type="Proteomes" id="UP000289555"/>
    </source>
</evidence>
<name>A0ABM7GU17_9GAMM</name>